<dbReference type="InterPro" id="IPR025857">
    <property type="entry name" value="MacB_PCD"/>
</dbReference>
<keyword evidence="5 7" id="KW-0472">Membrane</keyword>
<feature type="transmembrane region" description="Helical" evidence="7">
    <location>
        <begin position="21"/>
        <end position="45"/>
    </location>
</feature>
<evidence type="ECO:0000256" key="7">
    <source>
        <dbReference type="SAM" id="Phobius"/>
    </source>
</evidence>
<keyword evidence="3 7" id="KW-0812">Transmembrane</keyword>
<keyword evidence="2" id="KW-1003">Cell membrane</keyword>
<dbReference type="InterPro" id="IPR003838">
    <property type="entry name" value="ABC3_permease_C"/>
</dbReference>
<feature type="transmembrane region" description="Helical" evidence="7">
    <location>
        <begin position="395"/>
        <end position="416"/>
    </location>
</feature>
<comment type="subcellular location">
    <subcellularLocation>
        <location evidence="1">Cell membrane</location>
        <topology evidence="1">Multi-pass membrane protein</topology>
    </subcellularLocation>
</comment>
<evidence type="ECO:0000256" key="5">
    <source>
        <dbReference type="ARBA" id="ARBA00023136"/>
    </source>
</evidence>
<comment type="similarity">
    <text evidence="6">Belongs to the ABC-4 integral membrane protein family.</text>
</comment>
<dbReference type="Pfam" id="PF12704">
    <property type="entry name" value="MacB_PCD"/>
    <property type="match status" value="1"/>
</dbReference>
<evidence type="ECO:0000256" key="3">
    <source>
        <dbReference type="ARBA" id="ARBA00022692"/>
    </source>
</evidence>
<feature type="domain" description="ABC3 transporter permease C-terminal" evidence="8">
    <location>
        <begin position="297"/>
        <end position="426"/>
    </location>
</feature>
<evidence type="ECO:0000313" key="10">
    <source>
        <dbReference type="EMBL" id="SKA98375.1"/>
    </source>
</evidence>
<dbReference type="RefSeq" id="WP_009766458.1">
    <property type="nucleotide sequence ID" value="NZ_FUYJ01000003.1"/>
</dbReference>
<name>A0A1T4YAS3_9BACL</name>
<dbReference type="AlphaFoldDB" id="A0A1T4YAS3"/>
<sequence length="435" mass="47936">MQFKDQIDFIRQHIKKNKLRVFMTVLAATMGTAFLIVLASVGFGIHDTMRSLMLENRLVTQIEVYSDDLGAEEAEEMKGIDHVKAVVMHQGANAMQQASLGKYTTHGNLLVTDFKEEAKVGFALAEGRLPESTYEVVVGNGFAESLIDESAAEKLAEALPEGSEEEPEIPSYKGELIGKTFTYQLGDYGTGELYDDKTELTIVGVAKKPSKDWLVDNKIYADAALIPELEKIYKQDKKEEVTDPLFSSMLYVYADVLENVKSVTSELKDQGYNVYSISEELDQIDVFFLALKAGLVFVGTIAILISSIGIFNTMTMAVTERTREIGVMKAIGAQPKLIQRLFLMESAWIGVVGTVLAIIISYAVSLVSNWLLPIIVGAAIGEEDFAELNVTFSVIPWQLVVIASAISLTVAIVSGWRPARKATRIDVIDALRREL</sequence>
<feature type="transmembrane region" description="Helical" evidence="7">
    <location>
        <begin position="286"/>
        <end position="311"/>
    </location>
</feature>
<evidence type="ECO:0000256" key="6">
    <source>
        <dbReference type="ARBA" id="ARBA00038076"/>
    </source>
</evidence>
<dbReference type="EMBL" id="FUYJ01000003">
    <property type="protein sequence ID" value="SKA98375.1"/>
    <property type="molecule type" value="Genomic_DNA"/>
</dbReference>
<keyword evidence="4 7" id="KW-1133">Transmembrane helix</keyword>
<evidence type="ECO:0000256" key="2">
    <source>
        <dbReference type="ARBA" id="ARBA00022475"/>
    </source>
</evidence>
<dbReference type="Proteomes" id="UP000190042">
    <property type="component" value="Unassembled WGS sequence"/>
</dbReference>
<feature type="domain" description="MacB-like periplasmic core" evidence="9">
    <location>
        <begin position="22"/>
        <end position="268"/>
    </location>
</feature>
<accession>A0A1T4YAS3</accession>
<organism evidence="10 11">
    <name type="scientific">Sporosarcina newyorkensis</name>
    <dbReference type="NCBI Taxonomy" id="759851"/>
    <lineage>
        <taxon>Bacteria</taxon>
        <taxon>Bacillati</taxon>
        <taxon>Bacillota</taxon>
        <taxon>Bacilli</taxon>
        <taxon>Bacillales</taxon>
        <taxon>Caryophanaceae</taxon>
        <taxon>Sporosarcina</taxon>
    </lineage>
</organism>
<protein>
    <submittedName>
        <fullName evidence="10">Acetoin utilization transport system permease protein</fullName>
    </submittedName>
</protein>
<evidence type="ECO:0000313" key="11">
    <source>
        <dbReference type="Proteomes" id="UP000190042"/>
    </source>
</evidence>
<evidence type="ECO:0000256" key="1">
    <source>
        <dbReference type="ARBA" id="ARBA00004651"/>
    </source>
</evidence>
<dbReference type="GO" id="GO:0005886">
    <property type="term" value="C:plasma membrane"/>
    <property type="evidence" value="ECO:0007669"/>
    <property type="project" value="UniProtKB-SubCell"/>
</dbReference>
<keyword evidence="11" id="KW-1185">Reference proteome</keyword>
<evidence type="ECO:0000259" key="9">
    <source>
        <dbReference type="Pfam" id="PF12704"/>
    </source>
</evidence>
<evidence type="ECO:0000256" key="4">
    <source>
        <dbReference type="ARBA" id="ARBA00022989"/>
    </source>
</evidence>
<dbReference type="PANTHER" id="PTHR30572">
    <property type="entry name" value="MEMBRANE COMPONENT OF TRANSPORTER-RELATED"/>
    <property type="match status" value="1"/>
</dbReference>
<dbReference type="PANTHER" id="PTHR30572:SF4">
    <property type="entry name" value="ABC TRANSPORTER PERMEASE YTRF"/>
    <property type="match status" value="1"/>
</dbReference>
<gene>
    <name evidence="10" type="ORF">SAMN04244570_2061</name>
</gene>
<feature type="transmembrane region" description="Helical" evidence="7">
    <location>
        <begin position="347"/>
        <end position="375"/>
    </location>
</feature>
<proteinExistence type="inferred from homology"/>
<evidence type="ECO:0000259" key="8">
    <source>
        <dbReference type="Pfam" id="PF02687"/>
    </source>
</evidence>
<dbReference type="GO" id="GO:0022857">
    <property type="term" value="F:transmembrane transporter activity"/>
    <property type="evidence" value="ECO:0007669"/>
    <property type="project" value="TreeGrafter"/>
</dbReference>
<reference evidence="11" key="1">
    <citation type="submission" date="2017-02" db="EMBL/GenBank/DDBJ databases">
        <authorList>
            <person name="Varghese N."/>
            <person name="Submissions S."/>
        </authorList>
    </citation>
    <scope>NUCLEOTIDE SEQUENCE [LARGE SCALE GENOMIC DNA]</scope>
    <source>
        <strain evidence="11">DSM 23966</strain>
    </source>
</reference>
<dbReference type="InterPro" id="IPR050250">
    <property type="entry name" value="Macrolide_Exporter_MacB"/>
</dbReference>
<dbReference type="Pfam" id="PF02687">
    <property type="entry name" value="FtsX"/>
    <property type="match status" value="1"/>
</dbReference>